<evidence type="ECO:0000256" key="1">
    <source>
        <dbReference type="ARBA" id="ARBA00004123"/>
    </source>
</evidence>
<dbReference type="Gene3D" id="3.30.420.10">
    <property type="entry name" value="Ribonuclease H-like superfamily/Ribonuclease H"/>
    <property type="match status" value="1"/>
</dbReference>
<dbReference type="WBParaSite" id="Hba_17282">
    <property type="protein sequence ID" value="Hba_17282"/>
    <property type="gene ID" value="Hba_17282"/>
</dbReference>
<proteinExistence type="inferred from homology"/>
<dbReference type="AlphaFoldDB" id="A0A1I7XIG2"/>
<feature type="region of interest" description="Disordered" evidence="7">
    <location>
        <begin position="30"/>
        <end position="64"/>
    </location>
</feature>
<dbReference type="PANTHER" id="PTHR12801:SF82">
    <property type="entry name" value="RNA EXONUCLEASE 5"/>
    <property type="match status" value="1"/>
</dbReference>
<keyword evidence="4" id="KW-0378">Hydrolase</keyword>
<name>A0A1I7XIG2_HETBA</name>
<feature type="compositionally biased region" description="Basic and acidic residues" evidence="7">
    <location>
        <begin position="48"/>
        <end position="64"/>
    </location>
</feature>
<organism evidence="9 10">
    <name type="scientific">Heterorhabditis bacteriophora</name>
    <name type="common">Entomopathogenic nematode worm</name>
    <dbReference type="NCBI Taxonomy" id="37862"/>
    <lineage>
        <taxon>Eukaryota</taxon>
        <taxon>Metazoa</taxon>
        <taxon>Ecdysozoa</taxon>
        <taxon>Nematoda</taxon>
        <taxon>Chromadorea</taxon>
        <taxon>Rhabditida</taxon>
        <taxon>Rhabditina</taxon>
        <taxon>Rhabditomorpha</taxon>
        <taxon>Strongyloidea</taxon>
        <taxon>Heterorhabditidae</taxon>
        <taxon>Heterorhabditis</taxon>
    </lineage>
</organism>
<dbReference type="InterPro" id="IPR012337">
    <property type="entry name" value="RNaseH-like_sf"/>
</dbReference>
<dbReference type="GO" id="GO:0004527">
    <property type="term" value="F:exonuclease activity"/>
    <property type="evidence" value="ECO:0007669"/>
    <property type="project" value="UniProtKB-KW"/>
</dbReference>
<evidence type="ECO:0000259" key="8">
    <source>
        <dbReference type="SMART" id="SM00479"/>
    </source>
</evidence>
<dbReference type="InterPro" id="IPR034922">
    <property type="entry name" value="REX1-like_exo"/>
</dbReference>
<evidence type="ECO:0000313" key="10">
    <source>
        <dbReference type="WBParaSite" id="Hba_17282"/>
    </source>
</evidence>
<keyword evidence="3" id="KW-0540">Nuclease</keyword>
<comment type="subcellular location">
    <subcellularLocation>
        <location evidence="1">Nucleus</location>
    </subcellularLocation>
</comment>
<dbReference type="SUPFAM" id="SSF53098">
    <property type="entry name" value="Ribonuclease H-like"/>
    <property type="match status" value="1"/>
</dbReference>
<dbReference type="GO" id="GO:0003676">
    <property type="term" value="F:nucleic acid binding"/>
    <property type="evidence" value="ECO:0007669"/>
    <property type="project" value="InterPro"/>
</dbReference>
<comment type="similarity">
    <text evidence="2">Belongs to the REXO1/REXO3 family.</text>
</comment>
<dbReference type="CDD" id="cd06145">
    <property type="entry name" value="REX1_like"/>
    <property type="match status" value="1"/>
</dbReference>
<dbReference type="InterPro" id="IPR013520">
    <property type="entry name" value="Ribonucl_H"/>
</dbReference>
<keyword evidence="5" id="KW-0269">Exonuclease</keyword>
<keyword evidence="9" id="KW-1185">Reference proteome</keyword>
<reference evidence="10" key="1">
    <citation type="submission" date="2016-11" db="UniProtKB">
        <authorList>
            <consortium name="WormBaseParasite"/>
        </authorList>
    </citation>
    <scope>IDENTIFICATION</scope>
</reference>
<evidence type="ECO:0000256" key="4">
    <source>
        <dbReference type="ARBA" id="ARBA00022801"/>
    </source>
</evidence>
<dbReference type="SMART" id="SM00479">
    <property type="entry name" value="EXOIII"/>
    <property type="match status" value="1"/>
</dbReference>
<dbReference type="InterPro" id="IPR036397">
    <property type="entry name" value="RNaseH_sf"/>
</dbReference>
<evidence type="ECO:0000256" key="7">
    <source>
        <dbReference type="SAM" id="MobiDB-lite"/>
    </source>
</evidence>
<dbReference type="FunFam" id="3.30.420.10:FF:000019">
    <property type="entry name" value="RNA exonuclease NEF-sp"/>
    <property type="match status" value="1"/>
</dbReference>
<evidence type="ECO:0000256" key="6">
    <source>
        <dbReference type="ARBA" id="ARBA00023242"/>
    </source>
</evidence>
<accession>A0A1I7XIG2</accession>
<evidence type="ECO:0000256" key="2">
    <source>
        <dbReference type="ARBA" id="ARBA00006357"/>
    </source>
</evidence>
<evidence type="ECO:0000313" key="9">
    <source>
        <dbReference type="Proteomes" id="UP000095283"/>
    </source>
</evidence>
<dbReference type="Proteomes" id="UP000095283">
    <property type="component" value="Unplaced"/>
</dbReference>
<dbReference type="PANTHER" id="PTHR12801">
    <property type="entry name" value="RNA EXONUCLEASE REXO1 / RECO3 FAMILY MEMBER-RELATED"/>
    <property type="match status" value="1"/>
</dbReference>
<protein>
    <submittedName>
        <fullName evidence="10">Exonuclease domain-containing protein</fullName>
    </submittedName>
</protein>
<evidence type="ECO:0000256" key="3">
    <source>
        <dbReference type="ARBA" id="ARBA00022722"/>
    </source>
</evidence>
<feature type="compositionally biased region" description="Low complexity" evidence="7">
    <location>
        <begin position="35"/>
        <end position="47"/>
    </location>
</feature>
<evidence type="ECO:0000256" key="5">
    <source>
        <dbReference type="ARBA" id="ARBA00022839"/>
    </source>
</evidence>
<dbReference type="GO" id="GO:0005634">
    <property type="term" value="C:nucleus"/>
    <property type="evidence" value="ECO:0007669"/>
    <property type="project" value="UniProtKB-SubCell"/>
</dbReference>
<keyword evidence="6" id="KW-0539">Nucleus</keyword>
<sequence>MNKRKLRQVNKLKKQISELFLLGNTTEEEAQQINASESQKESASASHEMLDDSHSRDTGNFHERDGSMKISRKLAIARRQRLPGPQLTLTLDRLGGVYMSHPEIRDLVQFSVIGPVVAKPKWVHFRPWKSTSQTILIRVNCPNNYIVNNPHSFSFMDTFFEKQWIRMDSDVGDRDSFWKHIMQVPVSMQEQIRERVLKMDPLKGTDQTESLKTELLLTSADMVEHTYPFPDEEFIATKDRYIQVTMNSPLFAIDCEMCVTTAGVHELTRISLIREDGKVVLDTLVKPENKITDYLTKFSGITPKMMESVTISLSDVQNALRACLPPDAILCGHSLEFDLRAMKMAHPYCIDVGVAYNLSGSERMKTSLKNLMSLFLGETIQDGSGHCSVEDSWAAMRLIKMKLQNGLIFGNCRYGWDYDRWSQGQKHKVESCGDVDVDCEVRAKRKRNVKSFSPKFCSCGERLGIDCILEDCQCQIASPDLCIKCLMKQNIVAEDGIDWRFKVRYPSSFPSIDEYMEEISCDLLDYGLALIELDFMNREQEIPSDDEREEGEVKEHDHKMQHVVQEIDSYVERLIRTAARYSLIILVLSSDKTSICYLKVKQ</sequence>
<dbReference type="InterPro" id="IPR047021">
    <property type="entry name" value="REXO1/3/4-like"/>
</dbReference>
<dbReference type="Pfam" id="PF00929">
    <property type="entry name" value="RNase_T"/>
    <property type="match status" value="1"/>
</dbReference>
<feature type="domain" description="Exonuclease" evidence="8">
    <location>
        <begin position="249"/>
        <end position="408"/>
    </location>
</feature>